<feature type="compositionally biased region" description="Acidic residues" evidence="5">
    <location>
        <begin position="1"/>
        <end position="10"/>
    </location>
</feature>
<dbReference type="GO" id="GO:0010506">
    <property type="term" value="P:regulation of autophagy"/>
    <property type="evidence" value="ECO:0007669"/>
    <property type="project" value="TreeGrafter"/>
</dbReference>
<organism evidence="7 8">
    <name type="scientific">Penicillium atrosanguineum</name>
    <dbReference type="NCBI Taxonomy" id="1132637"/>
    <lineage>
        <taxon>Eukaryota</taxon>
        <taxon>Fungi</taxon>
        <taxon>Dikarya</taxon>
        <taxon>Ascomycota</taxon>
        <taxon>Pezizomycotina</taxon>
        <taxon>Eurotiomycetes</taxon>
        <taxon>Eurotiomycetidae</taxon>
        <taxon>Eurotiales</taxon>
        <taxon>Aspergillaceae</taxon>
        <taxon>Penicillium</taxon>
    </lineage>
</organism>
<dbReference type="PANTHER" id="PTHR12848:SF16">
    <property type="entry name" value="REGULATORY-ASSOCIATED PROTEIN OF MTOR"/>
    <property type="match status" value="1"/>
</dbReference>
<dbReference type="InterPro" id="IPR036322">
    <property type="entry name" value="WD40_repeat_dom_sf"/>
</dbReference>
<dbReference type="GO" id="GO:0031931">
    <property type="term" value="C:TORC1 complex"/>
    <property type="evidence" value="ECO:0007669"/>
    <property type="project" value="InterPro"/>
</dbReference>
<dbReference type="InterPro" id="IPR015943">
    <property type="entry name" value="WD40/YVTN_repeat-like_dom_sf"/>
</dbReference>
<dbReference type="GO" id="GO:0071230">
    <property type="term" value="P:cellular response to amino acid stimulus"/>
    <property type="evidence" value="ECO:0007669"/>
    <property type="project" value="TreeGrafter"/>
</dbReference>
<dbReference type="InterPro" id="IPR019775">
    <property type="entry name" value="WD40_repeat_CS"/>
</dbReference>
<reference evidence="7" key="1">
    <citation type="submission" date="2022-12" db="EMBL/GenBank/DDBJ databases">
        <authorList>
            <person name="Petersen C."/>
        </authorList>
    </citation>
    <scope>NUCLEOTIDE SEQUENCE</scope>
    <source>
        <strain evidence="7">IBT 21472</strain>
    </source>
</reference>
<evidence type="ECO:0000313" key="7">
    <source>
        <dbReference type="EMBL" id="KAJ5307811.1"/>
    </source>
</evidence>
<protein>
    <recommendedName>
        <fullName evidence="6">Raptor N-terminal CASPase-like domain-containing protein</fullName>
    </recommendedName>
</protein>
<dbReference type="EMBL" id="JAPZBO010000008">
    <property type="protein sequence ID" value="KAJ5307811.1"/>
    <property type="molecule type" value="Genomic_DNA"/>
</dbReference>
<keyword evidence="3" id="KW-0677">Repeat</keyword>
<evidence type="ECO:0000313" key="8">
    <source>
        <dbReference type="Proteomes" id="UP001147746"/>
    </source>
</evidence>
<name>A0A9W9PRS5_9EURO</name>
<dbReference type="SUPFAM" id="SSF48371">
    <property type="entry name" value="ARM repeat"/>
    <property type="match status" value="1"/>
</dbReference>
<accession>A0A9W9PRS5</accession>
<dbReference type="Pfam" id="PF14538">
    <property type="entry name" value="Raptor_N"/>
    <property type="match status" value="1"/>
</dbReference>
<evidence type="ECO:0000256" key="1">
    <source>
        <dbReference type="ARBA" id="ARBA00009257"/>
    </source>
</evidence>
<proteinExistence type="inferred from homology"/>
<gene>
    <name evidence="7" type="ORF">N7476_008467</name>
</gene>
<keyword evidence="8" id="KW-1185">Reference proteome</keyword>
<feature type="region of interest" description="Disordered" evidence="5">
    <location>
        <begin position="872"/>
        <end position="896"/>
    </location>
</feature>
<evidence type="ECO:0000256" key="2">
    <source>
        <dbReference type="ARBA" id="ARBA00022574"/>
    </source>
</evidence>
<dbReference type="Proteomes" id="UP001147746">
    <property type="component" value="Unassembled WGS sequence"/>
</dbReference>
<dbReference type="PROSITE" id="PS50082">
    <property type="entry name" value="WD_REPEATS_2"/>
    <property type="match status" value="1"/>
</dbReference>
<feature type="region of interest" description="Disordered" evidence="5">
    <location>
        <begin position="919"/>
        <end position="986"/>
    </location>
</feature>
<feature type="repeat" description="WD" evidence="4">
    <location>
        <begin position="1271"/>
        <end position="1313"/>
    </location>
</feature>
<sequence>MRDPTADMEEPAQPATNGSTEPRRNKSARVAFGPDLETTIPARERSPAPLSSHHRSFTTVEHKPPFLAAPSPRPTSSAGENAAIGPGSPPRRPSPRRSESSRPAMLKRAKSDYGPSRVTFDQTVVGEEEEDFAMRHGWQEEYTSSEYLKILHSNFYMYFTEKRHETNGVPRDPVGSWPSQDWRMKDRLKTVSAALAICLNIGVDPPDVVKTNPTSKLECWVDPTSTTGGGQNKIMEQIGKKLQEQYETLSLRTRYKQYLDPSVDETKKFCISLRRNAKDERVLLHYNGHGVPLPTQSGEIWVFNKNYTQYIPVPLYDLQSWLAGPSLFVFDVSHAGNIVQNFHTFNYGDCILLAACQKNESLPTNPDLPADLFTCCLTTPIDIALRFFILQNPLRTDFTIEDFRVPGRLQDRRSPLGELNWIFTAITDTIAWNTLPRALFKKLFRQDLMVAALFRNFLLSERIMRTYKCHPISSPELPETHHHPLWKSWDLAVEMVLSQLPALIDHEEGRRQYEYQHSTFFAEQLTAFEVYLSSGPTEQNPPDQLPIVLQVLLSQAHRLRALILLSKFLDLGPWAVHLALSIGIFPYVVKLLQSAAQELKPVMVFIWARIMAVDHTVQNDLLKDNGIHYFISILNPSSPIPVGNASEHRAMCAFIVSIFCKNYPQGQNKRSGWAFDAQRRRRLCELNFDPVPEVRAAMLHAVTTFLGIPDLTDQVAQIEEQLALAVLPMSADGSVLVRKELLVFFSTFVKRHQNKFLVAAYEELQDEKQSLLHRLQSETSNRNRLESKKGDLVAESKTPQLSRNTTFGTIWKQVLILSVDPHPDIAQDAGVIVDFIHLTLLESPMAALADRIRIEILELTFRMSQRFQVHERSEAKKAVPPATPQSPTTTPPKQDSYLTLGFKRTASVAASLKNLAFGGSAGDEGSEGSAPQSPSTSRMPITPRGRAPPEWTRPPEVNDNVAPANSYHRNPAPASRGFIPRNPEETPIIPMRSRFLDWSTEVIPYFFTNFHQAFFKFTPEHLLTHEKYFREPQMKPNEPDEPGSSDYNERLWRRGRNEKIIAETQPLKVQAGTSRWDNSTTLLSNQSQPLKMTFHQFEDHIAVADDRDTIAIWDWQSHKRLNQFSNGNPVGSKINEVRYINEDDQALLLTGSSDGVLKLFRNYESSRNIEVVTAFRALPELIPSNRNAGLVLDWQQGQGKALVAGDVKVIRVWNAATEVCTNDIPARSGSCITSLTSDQVAGNIFVAGFGDGAVRVFDQRLKPTTSMVKVWREHKQWITNVHMQRGGLRELISGSRNGEVKLWDLRMDSALSTIFTTKDTLRTLSVHEHAPVFSVGSNRHELKTFNVDGTYLSTFEPYSSFLHHNRSSPIVSTAFHPHRTMLACAALNDNHINLVSC</sequence>
<feature type="domain" description="Raptor N-terminal CASPase-like" evidence="6">
    <location>
        <begin position="187"/>
        <end position="343"/>
    </location>
</feature>
<dbReference type="SMART" id="SM01302">
    <property type="entry name" value="Raptor_N"/>
    <property type="match status" value="1"/>
</dbReference>
<comment type="caution">
    <text evidence="7">The sequence shown here is derived from an EMBL/GenBank/DDBJ whole genome shotgun (WGS) entry which is preliminary data.</text>
</comment>
<dbReference type="InterPro" id="IPR011989">
    <property type="entry name" value="ARM-like"/>
</dbReference>
<feature type="region of interest" description="Disordered" evidence="5">
    <location>
        <begin position="776"/>
        <end position="797"/>
    </location>
</feature>
<dbReference type="InterPro" id="IPR016024">
    <property type="entry name" value="ARM-type_fold"/>
</dbReference>
<dbReference type="GO" id="GO:0005737">
    <property type="term" value="C:cytoplasm"/>
    <property type="evidence" value="ECO:0007669"/>
    <property type="project" value="TreeGrafter"/>
</dbReference>
<dbReference type="Pfam" id="PF00400">
    <property type="entry name" value="WD40"/>
    <property type="match status" value="1"/>
</dbReference>
<dbReference type="InterPro" id="IPR001680">
    <property type="entry name" value="WD40_rpt"/>
</dbReference>
<evidence type="ECO:0000259" key="6">
    <source>
        <dbReference type="SMART" id="SM01302"/>
    </source>
</evidence>
<dbReference type="GO" id="GO:0030307">
    <property type="term" value="P:positive regulation of cell growth"/>
    <property type="evidence" value="ECO:0007669"/>
    <property type="project" value="TreeGrafter"/>
</dbReference>
<comment type="similarity">
    <text evidence="1">Belongs to the WD repeat RAPTOR family.</text>
</comment>
<feature type="compositionally biased region" description="Basic and acidic residues" evidence="5">
    <location>
        <begin position="781"/>
        <end position="794"/>
    </location>
</feature>
<dbReference type="SMART" id="SM00320">
    <property type="entry name" value="WD40"/>
    <property type="match status" value="5"/>
</dbReference>
<evidence type="ECO:0000256" key="4">
    <source>
        <dbReference type="PROSITE-ProRule" id="PRU00221"/>
    </source>
</evidence>
<dbReference type="InterPro" id="IPR004083">
    <property type="entry name" value="Raptor"/>
</dbReference>
<feature type="region of interest" description="Disordered" evidence="5">
    <location>
        <begin position="1"/>
        <end position="111"/>
    </location>
</feature>
<evidence type="ECO:0000256" key="5">
    <source>
        <dbReference type="SAM" id="MobiDB-lite"/>
    </source>
</evidence>
<dbReference type="PANTHER" id="PTHR12848">
    <property type="entry name" value="REGULATORY-ASSOCIATED PROTEIN OF MTOR"/>
    <property type="match status" value="1"/>
</dbReference>
<dbReference type="FunFam" id="2.130.10.10:FF:000514">
    <property type="entry name" value="TORC1 growth control complex subunit Kog1"/>
    <property type="match status" value="1"/>
</dbReference>
<evidence type="ECO:0000256" key="3">
    <source>
        <dbReference type="ARBA" id="ARBA00022737"/>
    </source>
</evidence>
<dbReference type="GO" id="GO:0031929">
    <property type="term" value="P:TOR signaling"/>
    <property type="evidence" value="ECO:0007669"/>
    <property type="project" value="InterPro"/>
</dbReference>
<dbReference type="PRINTS" id="PR01547">
    <property type="entry name" value="YEAST176DUF"/>
</dbReference>
<dbReference type="Gene3D" id="2.130.10.10">
    <property type="entry name" value="YVTN repeat-like/Quinoprotein amine dehydrogenase"/>
    <property type="match status" value="2"/>
</dbReference>
<dbReference type="SUPFAM" id="SSF50978">
    <property type="entry name" value="WD40 repeat-like"/>
    <property type="match status" value="1"/>
</dbReference>
<dbReference type="Gene3D" id="1.25.10.10">
    <property type="entry name" value="Leucine-rich Repeat Variant"/>
    <property type="match status" value="1"/>
</dbReference>
<reference evidence="7" key="2">
    <citation type="journal article" date="2023" name="IMA Fungus">
        <title>Comparative genomic study of the Penicillium genus elucidates a diverse pangenome and 15 lateral gene transfer events.</title>
        <authorList>
            <person name="Petersen C."/>
            <person name="Sorensen T."/>
            <person name="Nielsen M.R."/>
            <person name="Sondergaard T.E."/>
            <person name="Sorensen J.L."/>
            <person name="Fitzpatrick D.A."/>
            <person name="Frisvad J.C."/>
            <person name="Nielsen K.L."/>
        </authorList>
    </citation>
    <scope>NUCLEOTIDE SEQUENCE</scope>
    <source>
        <strain evidence="7">IBT 21472</strain>
    </source>
</reference>
<keyword evidence="2 4" id="KW-0853">WD repeat</keyword>
<dbReference type="InterPro" id="IPR029347">
    <property type="entry name" value="Raptor_N"/>
</dbReference>
<dbReference type="FunFam" id="2.130.10.10:FF:000278">
    <property type="entry name" value="WD repeat-containing protein mip1"/>
    <property type="match status" value="1"/>
</dbReference>
<dbReference type="PROSITE" id="PS00678">
    <property type="entry name" value="WD_REPEATS_1"/>
    <property type="match status" value="1"/>
</dbReference>
<dbReference type="GO" id="GO:0009267">
    <property type="term" value="P:cellular response to starvation"/>
    <property type="evidence" value="ECO:0007669"/>
    <property type="project" value="TreeGrafter"/>
</dbReference>
<dbReference type="GO" id="GO:0030674">
    <property type="term" value="F:protein-macromolecule adaptor activity"/>
    <property type="evidence" value="ECO:0007669"/>
    <property type="project" value="TreeGrafter"/>
</dbReference>